<keyword evidence="7" id="KW-0328">Glycosyltransferase</keyword>
<gene>
    <name evidence="7" type="ordered locus">Suden_0362</name>
</gene>
<dbReference type="eggNOG" id="COG0768">
    <property type="taxonomic scope" value="Bacteria"/>
</dbReference>
<feature type="domain" description="Penicillin-binding protein transpeptidase" evidence="5">
    <location>
        <begin position="268"/>
        <end position="570"/>
    </location>
</feature>
<keyword evidence="2" id="KW-0378">Hydrolase</keyword>
<name>Q30TN8_SULDN</name>
<evidence type="ECO:0000256" key="1">
    <source>
        <dbReference type="ARBA" id="ARBA00004370"/>
    </source>
</evidence>
<evidence type="ECO:0000256" key="3">
    <source>
        <dbReference type="ARBA" id="ARBA00023136"/>
    </source>
</evidence>
<dbReference type="AlphaFoldDB" id="Q30TN8"/>
<dbReference type="InterPro" id="IPR001460">
    <property type="entry name" value="PCN-bd_Tpept"/>
</dbReference>
<keyword evidence="3 4" id="KW-0472">Membrane</keyword>
<comment type="subcellular location">
    <subcellularLocation>
        <location evidence="1">Membrane</location>
    </subcellularLocation>
</comment>
<dbReference type="STRING" id="326298.Suden_0362"/>
<dbReference type="PANTHER" id="PTHR30627:SF1">
    <property type="entry name" value="PEPTIDOGLYCAN D,D-TRANSPEPTIDASE FTSI"/>
    <property type="match status" value="1"/>
</dbReference>
<keyword evidence="7" id="KW-0808">Transferase</keyword>
<evidence type="ECO:0000259" key="5">
    <source>
        <dbReference type="Pfam" id="PF00905"/>
    </source>
</evidence>
<dbReference type="InterPro" id="IPR005311">
    <property type="entry name" value="PBP_dimer"/>
</dbReference>
<dbReference type="OrthoDB" id="9789078at2"/>
<dbReference type="GO" id="GO:0004180">
    <property type="term" value="F:carboxypeptidase activity"/>
    <property type="evidence" value="ECO:0007669"/>
    <property type="project" value="UniProtKB-KW"/>
</dbReference>
<organism evidence="7 8">
    <name type="scientific">Sulfurimonas denitrificans (strain ATCC 33889 / DSM 1251)</name>
    <name type="common">Thiomicrospira denitrificans (strain ATCC 33889 / DSM 1251)</name>
    <dbReference type="NCBI Taxonomy" id="326298"/>
    <lineage>
        <taxon>Bacteria</taxon>
        <taxon>Pseudomonadati</taxon>
        <taxon>Campylobacterota</taxon>
        <taxon>Epsilonproteobacteria</taxon>
        <taxon>Campylobacterales</taxon>
        <taxon>Sulfurimonadaceae</taxon>
        <taxon>Sulfurimonas</taxon>
    </lineage>
</organism>
<keyword evidence="8" id="KW-1185">Reference proteome</keyword>
<evidence type="ECO:0000259" key="6">
    <source>
        <dbReference type="Pfam" id="PF03717"/>
    </source>
</evidence>
<keyword evidence="2" id="KW-0121">Carboxypeptidase</keyword>
<feature type="transmembrane region" description="Helical" evidence="4">
    <location>
        <begin position="12"/>
        <end position="30"/>
    </location>
</feature>
<evidence type="ECO:0000313" key="8">
    <source>
        <dbReference type="Proteomes" id="UP000002714"/>
    </source>
</evidence>
<dbReference type="Gene3D" id="3.40.710.10">
    <property type="entry name" value="DD-peptidase/beta-lactamase superfamily"/>
    <property type="match status" value="1"/>
</dbReference>
<dbReference type="RefSeq" id="WP_011371997.1">
    <property type="nucleotide sequence ID" value="NC_007575.1"/>
</dbReference>
<dbReference type="PANTHER" id="PTHR30627">
    <property type="entry name" value="PEPTIDOGLYCAN D,D-TRANSPEPTIDASE"/>
    <property type="match status" value="1"/>
</dbReference>
<evidence type="ECO:0000256" key="2">
    <source>
        <dbReference type="ARBA" id="ARBA00022645"/>
    </source>
</evidence>
<dbReference type="KEGG" id="tdn:Suden_0362"/>
<dbReference type="Gene3D" id="3.30.450.330">
    <property type="match status" value="1"/>
</dbReference>
<dbReference type="SUPFAM" id="SSF56601">
    <property type="entry name" value="beta-lactamase/transpeptidase-like"/>
    <property type="match status" value="1"/>
</dbReference>
<reference evidence="7 8" key="1">
    <citation type="journal article" date="2008" name="Appl. Environ. Microbiol.">
        <title>Genome of the epsilonproteobacterial chemolithoautotroph Sulfurimonas denitrificans.</title>
        <authorList>
            <person name="Sievert S.M."/>
            <person name="Scott K.M."/>
            <person name="Klotz M.G."/>
            <person name="Chain P.S.G."/>
            <person name="Hauser L.J."/>
            <person name="Hemp J."/>
            <person name="Huegler M."/>
            <person name="Land M."/>
            <person name="Lapidus A."/>
            <person name="Larimer F.W."/>
            <person name="Lucas S."/>
            <person name="Malfatti S.A."/>
            <person name="Meyer F."/>
            <person name="Paulsen I.T."/>
            <person name="Ren Q."/>
            <person name="Simon J."/>
            <person name="Bailey K."/>
            <person name="Diaz E."/>
            <person name="Fitzpatrick K.A."/>
            <person name="Glover B."/>
            <person name="Gwatney N."/>
            <person name="Korajkic A."/>
            <person name="Long A."/>
            <person name="Mobberley J.M."/>
            <person name="Pantry S.N."/>
            <person name="Pazder G."/>
            <person name="Peterson S."/>
            <person name="Quintanilla J.D."/>
            <person name="Sprinkle R."/>
            <person name="Stephens J."/>
            <person name="Thomas P."/>
            <person name="Vaughn R."/>
            <person name="Weber M.J."/>
            <person name="Wooten L.L."/>
        </authorList>
    </citation>
    <scope>NUCLEOTIDE SEQUENCE [LARGE SCALE GENOMIC DNA]</scope>
    <source>
        <strain evidence="8">ATCC 33889 / DSM 1251</strain>
    </source>
</reference>
<proteinExistence type="predicted"/>
<keyword evidence="2" id="KW-0645">Protease</keyword>
<dbReference type="GO" id="GO:0005886">
    <property type="term" value="C:plasma membrane"/>
    <property type="evidence" value="ECO:0007669"/>
    <property type="project" value="TreeGrafter"/>
</dbReference>
<dbReference type="InterPro" id="IPR036138">
    <property type="entry name" value="PBP_dimer_sf"/>
</dbReference>
<keyword evidence="4" id="KW-0812">Transmembrane</keyword>
<dbReference type="InterPro" id="IPR050515">
    <property type="entry name" value="Beta-lactam/transpept"/>
</dbReference>
<accession>Q30TN8</accession>
<dbReference type="GO" id="GO:0008658">
    <property type="term" value="F:penicillin binding"/>
    <property type="evidence" value="ECO:0007669"/>
    <property type="project" value="InterPro"/>
</dbReference>
<dbReference type="GO" id="GO:0071555">
    <property type="term" value="P:cell wall organization"/>
    <property type="evidence" value="ECO:0007669"/>
    <property type="project" value="TreeGrafter"/>
</dbReference>
<feature type="domain" description="Penicillin-binding protein dimerisation" evidence="6">
    <location>
        <begin position="47"/>
        <end position="207"/>
    </location>
</feature>
<keyword evidence="4" id="KW-1133">Transmembrane helix</keyword>
<dbReference type="EMBL" id="CP000153">
    <property type="protein sequence ID" value="ABB43643.1"/>
    <property type="molecule type" value="Genomic_DNA"/>
</dbReference>
<dbReference type="Pfam" id="PF00905">
    <property type="entry name" value="Transpeptidase"/>
    <property type="match status" value="1"/>
</dbReference>
<evidence type="ECO:0000256" key="4">
    <source>
        <dbReference type="SAM" id="Phobius"/>
    </source>
</evidence>
<dbReference type="SUPFAM" id="SSF56519">
    <property type="entry name" value="Penicillin binding protein dimerisation domain"/>
    <property type="match status" value="1"/>
</dbReference>
<dbReference type="HOGENOM" id="CLU_009289_6_4_7"/>
<evidence type="ECO:0000313" key="7">
    <source>
        <dbReference type="EMBL" id="ABB43643.1"/>
    </source>
</evidence>
<sequence length="595" mass="66664">MNSQNKSKKIFILYALLVGGFLLFLAVMLINTLKARDLPSLYTKNTSKATRGSIISADGFHIATTVKLYKAIVNTHYIDSKKADLFVKLFSIYSEIPPLEIEKKLRQKGVVVLSYNIPQKQAQYLKQLSYELRRLKVFIERKNPITGKTSLHALNIIESGESREYSYGNLLTPIIGYPHKAEDDGYTYIKGVKGLEKRFENELQAKQDELSQGLRDVNSYIIFNKNSFTKQEINGLDVKLNIPVSLQIRVEKMLDVMQEDLRAKEIMLAVMNSTNGEILAMASSNRFLPKEIKTSDYPSLNSSMIEYSFEPGSVIKTITFSLLLDKGLVNPYDMVNGHNGRFVIGNKTITDEHRFDWLSAENTIVHSSNVGIAQLAQKLSGGEFNQGLIDFGFSKPSTPDLVYERVGSIPSATQLNSEIYKATCSYGYGIRVNLMQLIRAYSAYSNNGKMVTPKIVHSFIDNYKRELLIPNEEQVQVIKSTTAQRMKDILIKTVNEGTGTKAKTEGLEVGGKTGTAHIVEDGKYVNEYNTAFVGFANDEKSKYTIGVIVIKPKKSQFAAQTAVPVFKKIIDLLVEESYLKPNIIEQPSTPEASLN</sequence>
<dbReference type="EC" id="2.4.1.129" evidence="7"/>
<dbReference type="Pfam" id="PF03717">
    <property type="entry name" value="PBP_dimer"/>
    <property type="match status" value="1"/>
</dbReference>
<protein>
    <submittedName>
        <fullName evidence="7">Peptidoglycan glycosyltransferase</fullName>
        <ecNumber evidence="7">2.4.1.129</ecNumber>
    </submittedName>
</protein>
<dbReference type="InterPro" id="IPR012338">
    <property type="entry name" value="Beta-lactam/transpept-like"/>
</dbReference>
<dbReference type="Gene3D" id="3.90.1310.10">
    <property type="entry name" value="Penicillin-binding protein 2a (Domain 2)"/>
    <property type="match status" value="1"/>
</dbReference>
<dbReference type="Proteomes" id="UP000002714">
    <property type="component" value="Chromosome"/>
</dbReference>
<dbReference type="GO" id="GO:0016757">
    <property type="term" value="F:glycosyltransferase activity"/>
    <property type="evidence" value="ECO:0007669"/>
    <property type="project" value="UniProtKB-KW"/>
</dbReference>